<dbReference type="STRING" id="3659.A0A0A0L104"/>
<reference evidence="6 7" key="4">
    <citation type="journal article" date="2011" name="BMC Genomics">
        <title>RNA-Seq improves annotation of protein-coding genes in the cucumber genome.</title>
        <authorList>
            <person name="Li Z."/>
            <person name="Zhang Z."/>
            <person name="Yan P."/>
            <person name="Huang S."/>
            <person name="Fei Z."/>
            <person name="Lin K."/>
        </authorList>
    </citation>
    <scope>NUCLEOTIDE SEQUENCE [LARGE SCALE GENOMIC DNA]</scope>
    <source>
        <strain evidence="7">cv. 9930</strain>
    </source>
</reference>
<keyword evidence="7" id="KW-1185">Reference proteome</keyword>
<protein>
    <recommendedName>
        <fullName evidence="5">VQ domain-containing protein</fullName>
    </recommendedName>
</protein>
<reference evidence="6 7" key="1">
    <citation type="journal article" date="2009" name="Nat. Genet.">
        <title>The genome of the cucumber, Cucumis sativus L.</title>
        <authorList>
            <person name="Huang S."/>
            <person name="Li R."/>
            <person name="Zhang Z."/>
            <person name="Li L."/>
            <person name="Gu X."/>
            <person name="Fan W."/>
            <person name="Lucas W.J."/>
            <person name="Wang X."/>
            <person name="Xie B."/>
            <person name="Ni P."/>
            <person name="Ren Y."/>
            <person name="Zhu H."/>
            <person name="Li J."/>
            <person name="Lin K."/>
            <person name="Jin W."/>
            <person name="Fei Z."/>
            <person name="Li G."/>
            <person name="Staub J."/>
            <person name="Kilian A."/>
            <person name="van der Vossen E.A."/>
            <person name="Wu Y."/>
            <person name="Guo J."/>
            <person name="He J."/>
            <person name="Jia Z."/>
            <person name="Ren Y."/>
            <person name="Tian G."/>
            <person name="Lu Y."/>
            <person name="Ruan J."/>
            <person name="Qian W."/>
            <person name="Wang M."/>
            <person name="Huang Q."/>
            <person name="Li B."/>
            <person name="Xuan Z."/>
            <person name="Cao J."/>
            <person name="Asan"/>
            <person name="Wu Z."/>
            <person name="Zhang J."/>
            <person name="Cai Q."/>
            <person name="Bai Y."/>
            <person name="Zhao B."/>
            <person name="Han Y."/>
            <person name="Li Y."/>
            <person name="Li X."/>
            <person name="Wang S."/>
            <person name="Shi Q."/>
            <person name="Liu S."/>
            <person name="Cho W.K."/>
            <person name="Kim J.Y."/>
            <person name="Xu Y."/>
            <person name="Heller-Uszynska K."/>
            <person name="Miao H."/>
            <person name="Cheng Z."/>
            <person name="Zhang S."/>
            <person name="Wu J."/>
            <person name="Yang Y."/>
            <person name="Kang H."/>
            <person name="Li M."/>
            <person name="Liang H."/>
            <person name="Ren X."/>
            <person name="Shi Z."/>
            <person name="Wen M."/>
            <person name="Jian M."/>
            <person name="Yang H."/>
            <person name="Zhang G."/>
            <person name="Yang Z."/>
            <person name="Chen R."/>
            <person name="Liu S."/>
            <person name="Li J."/>
            <person name="Ma L."/>
            <person name="Liu H."/>
            <person name="Zhou Y."/>
            <person name="Zhao J."/>
            <person name="Fang X."/>
            <person name="Li G."/>
            <person name="Fang L."/>
            <person name="Li Y."/>
            <person name="Liu D."/>
            <person name="Zheng H."/>
            <person name="Zhang Y."/>
            <person name="Qin N."/>
            <person name="Li Z."/>
            <person name="Yang G."/>
            <person name="Yang S."/>
            <person name="Bolund L."/>
            <person name="Kristiansen K."/>
            <person name="Zheng H."/>
            <person name="Li S."/>
            <person name="Zhang X."/>
            <person name="Yang H."/>
            <person name="Wang J."/>
            <person name="Sun R."/>
            <person name="Zhang B."/>
            <person name="Jiang S."/>
            <person name="Wang J."/>
            <person name="Du Y."/>
            <person name="Li S."/>
        </authorList>
    </citation>
    <scope>NUCLEOTIDE SEQUENCE [LARGE SCALE GENOMIC DNA]</scope>
    <source>
        <strain evidence="7">cv. 9930</strain>
    </source>
</reference>
<evidence type="ECO:0000259" key="5">
    <source>
        <dbReference type="Pfam" id="PF05678"/>
    </source>
</evidence>
<reference evidence="6 7" key="2">
    <citation type="journal article" date="2009" name="PLoS ONE">
        <title>An integrated genetic and cytogenetic map of the cucumber genome.</title>
        <authorList>
            <person name="Ren Y."/>
            <person name="Zhang Z."/>
            <person name="Liu J."/>
            <person name="Staub J.E."/>
            <person name="Han Y."/>
            <person name="Cheng Z."/>
            <person name="Li X."/>
            <person name="Lu J."/>
            <person name="Miao H."/>
            <person name="Kang H."/>
            <person name="Xie B."/>
            <person name="Gu X."/>
            <person name="Wang X."/>
            <person name="Du Y."/>
            <person name="Jin W."/>
            <person name="Huang S."/>
        </authorList>
    </citation>
    <scope>NUCLEOTIDE SEQUENCE [LARGE SCALE GENOMIC DNA]</scope>
    <source>
        <strain evidence="7">cv. 9930</strain>
    </source>
</reference>
<feature type="region of interest" description="Disordered" evidence="4">
    <location>
        <begin position="1"/>
        <end position="21"/>
    </location>
</feature>
<feature type="region of interest" description="Disordered" evidence="4">
    <location>
        <begin position="50"/>
        <end position="77"/>
    </location>
</feature>
<reference evidence="6 7" key="3">
    <citation type="journal article" date="2010" name="BMC Genomics">
        <title>Transcriptome sequencing and comparative analysis of cucumber flowers with different sex types.</title>
        <authorList>
            <person name="Guo S."/>
            <person name="Zheng Y."/>
            <person name="Joung J.G."/>
            <person name="Liu S."/>
            <person name="Zhang Z."/>
            <person name="Crasta O.R."/>
            <person name="Sobral B.W."/>
            <person name="Xu Y."/>
            <person name="Huang S."/>
            <person name="Fei Z."/>
        </authorList>
    </citation>
    <scope>NUCLEOTIDE SEQUENCE [LARGE SCALE GENOMIC DNA]</scope>
    <source>
        <strain evidence="7">cv. 9930</strain>
    </source>
</reference>
<dbReference type="Proteomes" id="UP000029981">
    <property type="component" value="Chromosome 4"/>
</dbReference>
<dbReference type="EMBL" id="CM002925">
    <property type="protein sequence ID" value="KGN55413.1"/>
    <property type="molecule type" value="Genomic_DNA"/>
</dbReference>
<evidence type="ECO:0000256" key="1">
    <source>
        <dbReference type="ARBA" id="ARBA00004123"/>
    </source>
</evidence>
<evidence type="ECO:0000256" key="2">
    <source>
        <dbReference type="ARBA" id="ARBA00022553"/>
    </source>
</evidence>
<evidence type="ECO:0000313" key="7">
    <source>
        <dbReference type="Proteomes" id="UP000029981"/>
    </source>
</evidence>
<evidence type="ECO:0000313" key="6">
    <source>
        <dbReference type="EMBL" id="KGN55413.1"/>
    </source>
</evidence>
<comment type="subcellular location">
    <subcellularLocation>
        <location evidence="1">Nucleus</location>
    </subcellularLocation>
</comment>
<sequence>MERHVITASSPPPSTSPTTFVQADTNSFRDLVQKLTGFAGDSEKLPVTHLSKLSSSKPFPPPAADYHTGPRRSPFKLQERRHTIRKLEIQLALTRPFKNSSPSHTRRVDSPVPGPVTPLAAESLFFRRPSVTSPLSPPVTAEDKAIADSGFYLHPSPRSSQPPELLNLFPSKFPK</sequence>
<dbReference type="PANTHER" id="PTHR33402:SF3">
    <property type="entry name" value="VQ DOMAIN-CONTAINING PROTEIN"/>
    <property type="match status" value="1"/>
</dbReference>
<dbReference type="eggNOG" id="ENOG502RZFC">
    <property type="taxonomic scope" value="Eukaryota"/>
</dbReference>
<dbReference type="AlphaFoldDB" id="A0A0A0L104"/>
<dbReference type="KEGG" id="csv:101212330"/>
<dbReference type="PANTHER" id="PTHR33402">
    <property type="entry name" value="VQ MOTIF-CONTAINING PROTEIN 11-LIKE"/>
    <property type="match status" value="1"/>
</dbReference>
<feature type="region of interest" description="Disordered" evidence="4">
    <location>
        <begin position="95"/>
        <end position="115"/>
    </location>
</feature>
<gene>
    <name evidence="6" type="ORF">Csa_4G651800</name>
</gene>
<organism evidence="6 7">
    <name type="scientific">Cucumis sativus</name>
    <name type="common">Cucumber</name>
    <dbReference type="NCBI Taxonomy" id="3659"/>
    <lineage>
        <taxon>Eukaryota</taxon>
        <taxon>Viridiplantae</taxon>
        <taxon>Streptophyta</taxon>
        <taxon>Embryophyta</taxon>
        <taxon>Tracheophyta</taxon>
        <taxon>Spermatophyta</taxon>
        <taxon>Magnoliopsida</taxon>
        <taxon>eudicotyledons</taxon>
        <taxon>Gunneridae</taxon>
        <taxon>Pentapetalae</taxon>
        <taxon>rosids</taxon>
        <taxon>fabids</taxon>
        <taxon>Cucurbitales</taxon>
        <taxon>Cucurbitaceae</taxon>
        <taxon>Benincaseae</taxon>
        <taxon>Cucumis</taxon>
    </lineage>
</organism>
<proteinExistence type="predicted"/>
<name>A0A0A0L104_CUCSA</name>
<dbReference type="Gramene" id="KGN55413">
    <property type="protein sequence ID" value="KGN55413"/>
    <property type="gene ID" value="Csa_4G651800"/>
</dbReference>
<evidence type="ECO:0000256" key="3">
    <source>
        <dbReference type="ARBA" id="ARBA00023242"/>
    </source>
</evidence>
<evidence type="ECO:0000256" key="4">
    <source>
        <dbReference type="SAM" id="MobiDB-lite"/>
    </source>
</evidence>
<dbReference type="GO" id="GO:0005634">
    <property type="term" value="C:nucleus"/>
    <property type="evidence" value="ECO:0007669"/>
    <property type="project" value="UniProtKB-SubCell"/>
</dbReference>
<feature type="domain" description="VQ" evidence="5">
    <location>
        <begin position="15"/>
        <end position="37"/>
    </location>
</feature>
<keyword evidence="2" id="KW-0597">Phosphoprotein</keyword>
<dbReference type="InterPro" id="IPR008889">
    <property type="entry name" value="VQ"/>
</dbReference>
<feature type="region of interest" description="Disordered" evidence="4">
    <location>
        <begin position="150"/>
        <end position="175"/>
    </location>
</feature>
<accession>A0A0A0L104</accession>
<dbReference type="OrthoDB" id="1918952at2759"/>
<dbReference type="Pfam" id="PF05678">
    <property type="entry name" value="VQ"/>
    <property type="match status" value="1"/>
</dbReference>
<dbReference type="OMA" id="QERRHTI"/>
<keyword evidence="3" id="KW-0539">Nucleus</keyword>
<dbReference type="InterPro" id="IPR039611">
    <property type="entry name" value="VQ_4/11/13/19/31/33"/>
</dbReference>